<proteinExistence type="predicted"/>
<keyword evidence="2" id="KW-1185">Reference proteome</keyword>
<dbReference type="AlphaFoldDB" id="D4ZH91"/>
<organism evidence="1 2">
    <name type="scientific">Shewanella violacea (strain JCM 10179 / CIP 106290 / LMG 19151 / DSS12)</name>
    <dbReference type="NCBI Taxonomy" id="637905"/>
    <lineage>
        <taxon>Bacteria</taxon>
        <taxon>Pseudomonadati</taxon>
        <taxon>Pseudomonadota</taxon>
        <taxon>Gammaproteobacteria</taxon>
        <taxon>Alteromonadales</taxon>
        <taxon>Shewanellaceae</taxon>
        <taxon>Shewanella</taxon>
    </lineage>
</organism>
<sequence length="40" mass="4772">MFSMDMSCIFIIKRQVKLLNMRKEISQNPSAWLTEIRQPS</sequence>
<evidence type="ECO:0000313" key="1">
    <source>
        <dbReference type="EMBL" id="BAJ01040.1"/>
    </source>
</evidence>
<dbReference type="Proteomes" id="UP000002350">
    <property type="component" value="Chromosome"/>
</dbReference>
<reference evidence="2" key="1">
    <citation type="journal article" date="2010" name="Mol. Biosyst.">
        <title>Complete genome sequence and comparative analysis of Shewanella violacea, a psychrophilic and piezophilic bacterium from deep sea floor sediments.</title>
        <authorList>
            <person name="Aono E."/>
            <person name="Baba T."/>
            <person name="Ara T."/>
            <person name="Nishi T."/>
            <person name="Nakamichi T."/>
            <person name="Inamoto E."/>
            <person name="Toyonaga H."/>
            <person name="Hasegawa M."/>
            <person name="Takai Y."/>
            <person name="Okumura Y."/>
            <person name="Baba M."/>
            <person name="Tomita M."/>
            <person name="Kato C."/>
            <person name="Oshima T."/>
            <person name="Nakasone K."/>
            <person name="Mori H."/>
        </authorList>
    </citation>
    <scope>NUCLEOTIDE SEQUENCE [LARGE SCALE GENOMIC DNA]</scope>
    <source>
        <strain evidence="2">JCM 10179 / CIP 106290 / LMG 19151 / DSS12</strain>
    </source>
</reference>
<evidence type="ECO:0000313" key="2">
    <source>
        <dbReference type="Proteomes" id="UP000002350"/>
    </source>
</evidence>
<dbReference type="EMBL" id="AP011177">
    <property type="protein sequence ID" value="BAJ01040.1"/>
    <property type="molecule type" value="Genomic_DNA"/>
</dbReference>
<gene>
    <name evidence="1" type="ordered locus">SVI_1069</name>
</gene>
<dbReference type="KEGG" id="svo:SVI_1069"/>
<accession>D4ZH91</accession>
<name>D4ZH91_SHEVD</name>
<dbReference type="HOGENOM" id="CLU_3296442_0_0_6"/>
<protein>
    <submittedName>
        <fullName evidence="1">Uncharacterized protein</fullName>
    </submittedName>
</protein>